<name>A0ABZ0UQ18_9RICK</name>
<evidence type="ECO:0000256" key="1">
    <source>
        <dbReference type="SAM" id="Coils"/>
    </source>
</evidence>
<evidence type="ECO:0000313" key="3">
    <source>
        <dbReference type="EMBL" id="WPX97233.1"/>
    </source>
</evidence>
<reference evidence="3 4" key="1">
    <citation type="submission" date="2022-11" db="EMBL/GenBank/DDBJ databases">
        <title>Host association and intracellularity evolved multiple times independently in the Rickettsiales.</title>
        <authorList>
            <person name="Castelli M."/>
            <person name="Nardi T."/>
            <person name="Gammuto L."/>
            <person name="Bellinzona G."/>
            <person name="Sabaneyeva E."/>
            <person name="Potekhin A."/>
            <person name="Serra V."/>
            <person name="Petroni G."/>
            <person name="Sassera D."/>
        </authorList>
    </citation>
    <scope>NUCLEOTIDE SEQUENCE [LARGE SCALE GENOMIC DNA]</scope>
    <source>
        <strain evidence="3 4">NDG2</strain>
    </source>
</reference>
<evidence type="ECO:0000313" key="4">
    <source>
        <dbReference type="Proteomes" id="UP001327219"/>
    </source>
</evidence>
<keyword evidence="4" id="KW-1185">Reference proteome</keyword>
<dbReference type="Proteomes" id="UP001327219">
    <property type="component" value="Chromosome"/>
</dbReference>
<protein>
    <submittedName>
        <fullName evidence="3">Uncharacterized protein</fullName>
    </submittedName>
</protein>
<feature type="region of interest" description="Disordered" evidence="2">
    <location>
        <begin position="1"/>
        <end position="20"/>
    </location>
</feature>
<proteinExistence type="predicted"/>
<dbReference type="EMBL" id="CP110820">
    <property type="protein sequence ID" value="WPX97233.1"/>
    <property type="molecule type" value="Genomic_DNA"/>
</dbReference>
<evidence type="ECO:0000256" key="2">
    <source>
        <dbReference type="SAM" id="MobiDB-lite"/>
    </source>
</evidence>
<organism evidence="3 4">
    <name type="scientific">Candidatus Bandiella euplotis</name>
    <dbReference type="NCBI Taxonomy" id="1664265"/>
    <lineage>
        <taxon>Bacteria</taxon>
        <taxon>Pseudomonadati</taxon>
        <taxon>Pseudomonadota</taxon>
        <taxon>Alphaproteobacteria</taxon>
        <taxon>Rickettsiales</taxon>
        <taxon>Candidatus Midichloriaceae</taxon>
        <taxon>Candidatus Bandiella</taxon>
    </lineage>
</organism>
<feature type="coiled-coil region" evidence="1">
    <location>
        <begin position="104"/>
        <end position="159"/>
    </location>
</feature>
<accession>A0ABZ0UQ18</accession>
<sequence length="231" mass="27226">MWKTPETPQPDNPPMLDQSKTFDDVYGGFYNDKEQREQRIDDFTTRTTKLHEEARGLIEDKASLDNVREMLVQDRLDLTNSRTEMEQIIQDMRQENPLNLPEVNERIEAMQNEYKERADALSLREEQYLAQEKELLSRTNVLQEEVQRLELESQAVVQQYTANNNQVMNDAQVFYEQENAVVDNSALQEVKSEDITDKIVAMYQEAQKSQEQIEKFTKIQEALLEEMRKIN</sequence>
<keyword evidence="1" id="KW-0175">Coiled coil</keyword>
<gene>
    <name evidence="3" type="ORF">Bandiella_01380</name>
</gene>